<dbReference type="OrthoDB" id="9782006at2"/>
<evidence type="ECO:0000256" key="3">
    <source>
        <dbReference type="ARBA" id="ARBA00022475"/>
    </source>
</evidence>
<dbReference type="RefSeq" id="WP_013564492.1">
    <property type="nucleotide sequence ID" value="NC_014962.1"/>
</dbReference>
<dbReference type="eggNOG" id="COG2409">
    <property type="taxonomic scope" value="Bacteria"/>
</dbReference>
<evidence type="ECO:0000256" key="8">
    <source>
        <dbReference type="SAM" id="Phobius"/>
    </source>
</evidence>
<evidence type="ECO:0000256" key="5">
    <source>
        <dbReference type="ARBA" id="ARBA00022989"/>
    </source>
</evidence>
<evidence type="ECO:0000256" key="4">
    <source>
        <dbReference type="ARBA" id="ARBA00022692"/>
    </source>
</evidence>
<dbReference type="InParanoid" id="E8QZR8"/>
<dbReference type="GO" id="GO:0005886">
    <property type="term" value="C:plasma membrane"/>
    <property type="evidence" value="ECO:0007669"/>
    <property type="project" value="UniProtKB-SubCell"/>
</dbReference>
<gene>
    <name evidence="10" type="ordered locus">Isop_1620</name>
</gene>
<feature type="transmembrane region" description="Helical" evidence="8">
    <location>
        <begin position="258"/>
        <end position="279"/>
    </location>
</feature>
<reference key="1">
    <citation type="submission" date="2010-11" db="EMBL/GenBank/DDBJ databases">
        <title>The complete sequence of chromosome of Isophaera pallida ATCC 43644.</title>
        <authorList>
            <consortium name="US DOE Joint Genome Institute (JGI-PGF)"/>
            <person name="Lucas S."/>
            <person name="Copeland A."/>
            <person name="Lapidus A."/>
            <person name="Bruce D."/>
            <person name="Goodwin L."/>
            <person name="Pitluck S."/>
            <person name="Kyrpides N."/>
            <person name="Mavromatis K."/>
            <person name="Pagani I."/>
            <person name="Ivanova N."/>
            <person name="Saunders E."/>
            <person name="Brettin T."/>
            <person name="Detter J.C."/>
            <person name="Han C."/>
            <person name="Tapia R."/>
            <person name="Land M."/>
            <person name="Hauser L."/>
            <person name="Markowitz V."/>
            <person name="Cheng J.-F."/>
            <person name="Hugenholtz P."/>
            <person name="Woyke T."/>
            <person name="Wu D."/>
            <person name="Eisen J.A."/>
        </authorList>
    </citation>
    <scope>NUCLEOTIDE SEQUENCE</scope>
    <source>
        <strain>ATCC 43644</strain>
    </source>
</reference>
<sequence length="843" mass="91499">MFEPLVALLRRAPGLVVVVWVAFVVPLVLIAPSWESISRDDDVRYFPPDSLSVRGQDLLEAGFPDDAASSQVIVVLNRPFAPLTSHDLEFALETARRFVALREAEPNLGIRTILHHESPVIGQRLIGTDKEYGGQATLVIVSLEWTYLAKRARQAVDRFELLFDELQRDAPQGLRLHLTGSAVVGHDQNVAAVASIQNTTYATITLVVVILLFVYRSPILALIPLTTIAISVFASMKAIAALTLIPGLNFQVINITEIFVVVVLFGAGTDYCLFLISRYREERAKGLDPRGALEEAIRRVAGALVASAGTVICGLGLLYFSTFQKISNTGPAIALALMIALAASLTIAPLLLIWLKPILFWPFKAPQPNPPAYADPNPANGSAPTTPHHPDEAGFWAWVASVVVNRPRLVLAASYVILLPFVIVGAQTTPNYSQLADLKSEALSVKGSAVIQRYFAVGELSPTTLLFQHPTLDLREEEGQKAIARLIRRLEAIPGVVEVRGPTQPLGKPLTVPEGLTFRQMLAARSENARIRSLTEPRYLNPLAEGGAIARLELTFDRDPFGPEALVLIRAVADETARALQTDPALSQVERWGFTGATAAVEDLRAVITYDERQMYWMVTLGVYLILVALIRRPGVCLYLIVTVVLGYLAALGITELVFAWWIAADPIQTWSGLDWKVSFFLFVILIAVGEDYNIFLMSRVIEEQRLHGVLEGTRRAVRTTGGIISSCGLIMAGTFGSMITGELMALKELGFALALGVLLDTFVVRPILVPAWLVLRHRDLSQSASALASINSFSPAESDAASPAIADSLGWTNGWHGASASSAPRPGHLPDPAPTGSSTTRP</sequence>
<evidence type="ECO:0000256" key="6">
    <source>
        <dbReference type="ARBA" id="ARBA00023136"/>
    </source>
</evidence>
<feature type="transmembrane region" description="Helical" evidence="8">
    <location>
        <begin position="676"/>
        <end position="696"/>
    </location>
</feature>
<protein>
    <recommendedName>
        <fullName evidence="9">Membrane transport protein MMPL domain-containing protein</fullName>
    </recommendedName>
</protein>
<name>E8QZR8_ISOPI</name>
<feature type="transmembrane region" description="Helical" evidence="8">
    <location>
        <begin position="752"/>
        <end position="776"/>
    </location>
</feature>
<evidence type="ECO:0000256" key="7">
    <source>
        <dbReference type="SAM" id="MobiDB-lite"/>
    </source>
</evidence>
<dbReference type="InterPro" id="IPR004869">
    <property type="entry name" value="MMPL_dom"/>
</dbReference>
<dbReference type="AlphaFoldDB" id="E8QZR8"/>
<evidence type="ECO:0000256" key="2">
    <source>
        <dbReference type="ARBA" id="ARBA00010157"/>
    </source>
</evidence>
<dbReference type="PANTHER" id="PTHR33406:SF6">
    <property type="entry name" value="MEMBRANE PROTEIN YDGH-RELATED"/>
    <property type="match status" value="1"/>
</dbReference>
<keyword evidence="3" id="KW-1003">Cell membrane</keyword>
<dbReference type="EMBL" id="CP002353">
    <property type="protein sequence ID" value="ADV62204.1"/>
    <property type="molecule type" value="Genomic_DNA"/>
</dbReference>
<keyword evidence="4 8" id="KW-0812">Transmembrane</keyword>
<evidence type="ECO:0000259" key="9">
    <source>
        <dbReference type="Pfam" id="PF03176"/>
    </source>
</evidence>
<feature type="transmembrane region" description="Helical" evidence="8">
    <location>
        <begin position="198"/>
        <end position="215"/>
    </location>
</feature>
<accession>E8QZR8</accession>
<comment type="subcellular location">
    <subcellularLocation>
        <location evidence="1">Cell membrane</location>
        <topology evidence="1">Multi-pass membrane protein</topology>
    </subcellularLocation>
</comment>
<dbReference type="InterPro" id="IPR050545">
    <property type="entry name" value="Mycobact_MmpL"/>
</dbReference>
<dbReference type="Gene3D" id="1.20.1640.10">
    <property type="entry name" value="Multidrug efflux transporter AcrB transmembrane domain"/>
    <property type="match status" value="2"/>
</dbReference>
<feature type="domain" description="Membrane transport protein MMPL" evidence="9">
    <location>
        <begin position="47"/>
        <end position="409"/>
    </location>
</feature>
<feature type="transmembrane region" description="Helical" evidence="8">
    <location>
        <begin position="332"/>
        <end position="355"/>
    </location>
</feature>
<feature type="transmembrane region" description="Helical" evidence="8">
    <location>
        <begin position="638"/>
        <end position="664"/>
    </location>
</feature>
<dbReference type="STRING" id="575540.Isop_1620"/>
<dbReference type="Pfam" id="PF03176">
    <property type="entry name" value="MMPL"/>
    <property type="match status" value="2"/>
</dbReference>
<feature type="region of interest" description="Disordered" evidence="7">
    <location>
        <begin position="817"/>
        <end position="843"/>
    </location>
</feature>
<dbReference type="Proteomes" id="UP000008631">
    <property type="component" value="Chromosome"/>
</dbReference>
<evidence type="ECO:0000313" key="11">
    <source>
        <dbReference type="Proteomes" id="UP000008631"/>
    </source>
</evidence>
<dbReference type="PANTHER" id="PTHR33406">
    <property type="entry name" value="MEMBRANE PROTEIN MJ1562-RELATED"/>
    <property type="match status" value="1"/>
</dbReference>
<reference evidence="10 11" key="2">
    <citation type="journal article" date="2011" name="Stand. Genomic Sci.">
        <title>Complete genome sequence of Isosphaera pallida type strain (IS1B).</title>
        <authorList>
            <consortium name="US DOE Joint Genome Institute (JGI-PGF)"/>
            <person name="Goker M."/>
            <person name="Cleland D."/>
            <person name="Saunders E."/>
            <person name="Lapidus A."/>
            <person name="Nolan M."/>
            <person name="Lucas S."/>
            <person name="Hammon N."/>
            <person name="Deshpande S."/>
            <person name="Cheng J.F."/>
            <person name="Tapia R."/>
            <person name="Han C."/>
            <person name="Goodwin L."/>
            <person name="Pitluck S."/>
            <person name="Liolios K."/>
            <person name="Pagani I."/>
            <person name="Ivanova N."/>
            <person name="Mavromatis K."/>
            <person name="Pati A."/>
            <person name="Chen A."/>
            <person name="Palaniappan K."/>
            <person name="Land M."/>
            <person name="Hauser L."/>
            <person name="Chang Y.J."/>
            <person name="Jeffries C.D."/>
            <person name="Detter J.C."/>
            <person name="Beck B."/>
            <person name="Woyke T."/>
            <person name="Bristow J."/>
            <person name="Eisen J.A."/>
            <person name="Markowitz V."/>
            <person name="Hugenholtz P."/>
            <person name="Kyrpides N.C."/>
            <person name="Klenk H.P."/>
        </authorList>
    </citation>
    <scope>NUCLEOTIDE SEQUENCE [LARGE SCALE GENOMIC DNA]</scope>
    <source>
        <strain evidence="11">ATCC 43644 / DSM 9630 / IS1B</strain>
    </source>
</reference>
<evidence type="ECO:0000313" key="10">
    <source>
        <dbReference type="EMBL" id="ADV62204.1"/>
    </source>
</evidence>
<feature type="transmembrane region" description="Helical" evidence="8">
    <location>
        <begin position="409"/>
        <end position="426"/>
    </location>
</feature>
<dbReference type="HOGENOM" id="CLU_005108_4_0_0"/>
<feature type="domain" description="Membrane transport protein MMPL" evidence="9">
    <location>
        <begin position="440"/>
        <end position="827"/>
    </location>
</feature>
<evidence type="ECO:0000256" key="1">
    <source>
        <dbReference type="ARBA" id="ARBA00004651"/>
    </source>
</evidence>
<keyword evidence="5 8" id="KW-1133">Transmembrane helix</keyword>
<dbReference type="SUPFAM" id="SSF82866">
    <property type="entry name" value="Multidrug efflux transporter AcrB transmembrane domain"/>
    <property type="match status" value="2"/>
</dbReference>
<keyword evidence="11" id="KW-1185">Reference proteome</keyword>
<feature type="transmembrane region" description="Helical" evidence="8">
    <location>
        <begin position="12"/>
        <end position="34"/>
    </location>
</feature>
<comment type="similarity">
    <text evidence="2">Belongs to the resistance-nodulation-cell division (RND) (TC 2.A.6) family. MmpL subfamily.</text>
</comment>
<organism evidence="10 11">
    <name type="scientific">Isosphaera pallida (strain ATCC 43644 / DSM 9630 / IS1B)</name>
    <dbReference type="NCBI Taxonomy" id="575540"/>
    <lineage>
        <taxon>Bacteria</taxon>
        <taxon>Pseudomonadati</taxon>
        <taxon>Planctomycetota</taxon>
        <taxon>Planctomycetia</taxon>
        <taxon>Isosphaerales</taxon>
        <taxon>Isosphaeraceae</taxon>
        <taxon>Isosphaera</taxon>
    </lineage>
</organism>
<feature type="transmembrane region" description="Helical" evidence="8">
    <location>
        <begin position="222"/>
        <end position="246"/>
    </location>
</feature>
<feature type="transmembrane region" description="Helical" evidence="8">
    <location>
        <begin position="717"/>
        <end position="740"/>
    </location>
</feature>
<keyword evidence="6 8" id="KW-0472">Membrane</keyword>
<feature type="transmembrane region" description="Helical" evidence="8">
    <location>
        <begin position="300"/>
        <end position="320"/>
    </location>
</feature>
<feature type="transmembrane region" description="Helical" evidence="8">
    <location>
        <begin position="615"/>
        <end position="631"/>
    </location>
</feature>
<proteinExistence type="inferred from homology"/>
<dbReference type="KEGG" id="ipa:Isop_1620"/>